<gene>
    <name evidence="1" type="ORF">BAU17_03565</name>
</gene>
<organism evidence="1 2">
    <name type="scientific">Candidatus Enterococcus willemsii</name>
    <dbReference type="NCBI Taxonomy" id="1857215"/>
    <lineage>
        <taxon>Bacteria</taxon>
        <taxon>Bacillati</taxon>
        <taxon>Bacillota</taxon>
        <taxon>Bacilli</taxon>
        <taxon>Lactobacillales</taxon>
        <taxon>Enterococcaceae</taxon>
        <taxon>Enterococcus</taxon>
    </lineage>
</organism>
<dbReference type="Proteomes" id="UP000782705">
    <property type="component" value="Unassembled WGS sequence"/>
</dbReference>
<evidence type="ECO:0000313" key="1">
    <source>
        <dbReference type="EMBL" id="KAF1306056.1"/>
    </source>
</evidence>
<dbReference type="EMBL" id="MAEL01000004">
    <property type="protein sequence ID" value="KAF1306056.1"/>
    <property type="molecule type" value="Genomic_DNA"/>
</dbReference>
<reference evidence="1 2" key="1">
    <citation type="submission" date="2016-06" db="EMBL/GenBank/DDBJ databases">
        <title>Four novel species of enterococci isolated from chicken manure.</title>
        <authorList>
            <person name="Van Tyne D."/>
        </authorList>
    </citation>
    <scope>NUCLEOTIDE SEQUENCE [LARGE SCALE GENOMIC DNA]</scope>
    <source>
        <strain evidence="1 2">CU12B</strain>
    </source>
</reference>
<accession>A0ABQ6Z2P6</accession>
<protein>
    <submittedName>
        <fullName evidence="1">Uncharacterized protein</fullName>
    </submittedName>
</protein>
<evidence type="ECO:0000313" key="2">
    <source>
        <dbReference type="Proteomes" id="UP000782705"/>
    </source>
</evidence>
<sequence length="212" mass="25235">MNINEYIELAKNDFQLAITYDIKSDDNVVAKAIYKNVFDFYNHDSEFSGDVVFSWKSSSLVKDGVFIGKRVDKKYNRIENNHYIGNLFPNSLTDKKFSLNTNRNGTMGDFPHDYFDIFLTHVAKYGYGIKDIPIEVKEYYPLKRAILHDKNLDFFKSFKTFDNYLEKNFFTEIWKYICNKKPFSDMKFEEYKEESLKLIKSRGEQMVQKLIR</sequence>
<name>A0ABQ6Z2P6_9ENTE</name>
<comment type="caution">
    <text evidence="1">The sequence shown here is derived from an EMBL/GenBank/DDBJ whole genome shotgun (WGS) entry which is preliminary data.</text>
</comment>
<proteinExistence type="predicted"/>
<keyword evidence="2" id="KW-1185">Reference proteome</keyword>